<sequence length="368" mass="40008">MRLGILVLALAQAAWGGGARYGPALQAEALANTTLGPYGNEVSVRFRAAPGGVLRGVRPFLIWSFHRNGYHGGTGGILRVELRPDDGTPAHGPGRAVLAVNAERVYLVPASDQFYPLLAFDRAPTLRAGQWYHLVFSNTHPERETNFLSLNALFDRAGARPRQPRLPDEDWTLLYRNARQPAWTPRRTPGTQEAFTPILEVVYEGGASQGIGYIEAWVAAARPIGAEDQVGEAFTPARTLRVKALAVRVRRLAGQGPLRLRIEEAGGKARARAEAAVPSGGLAWARADLPEPAVLEAGTPFRLVLEAAGGDRFEAFPLRKGTDKGFGPATVFTEGHAETGRGGAWTGWTQWGRQDRKDADLQFYFEVE</sequence>
<gene>
    <name evidence="1" type="ORF">METESE_04110</name>
</gene>
<dbReference type="RefSeq" id="WP_243330740.1">
    <property type="nucleotide sequence ID" value="NZ_AP027081.1"/>
</dbReference>
<keyword evidence="2" id="KW-1185">Reference proteome</keyword>
<protein>
    <submittedName>
        <fullName evidence="1">Uncharacterized protein</fullName>
    </submittedName>
</protein>
<dbReference type="AlphaFoldDB" id="A0AA48HBW5"/>
<accession>A0AA48HBW5</accession>
<dbReference type="Proteomes" id="UP001228113">
    <property type="component" value="Chromosome"/>
</dbReference>
<dbReference type="KEGG" id="msea:METESE_04110"/>
<reference evidence="1" key="1">
    <citation type="journal article" date="2023" name="Int. J. Syst. Evol. Microbiol.">
        <title>Mesoterricola silvestris gen. nov., sp. nov., Mesoterricola sediminis sp. nov., Geothrix oryzae sp. nov., Geothrix edaphica sp. nov., Geothrix rubra sp. nov., and Geothrix limicola sp. nov., six novel members of Acidobacteriota isolated from soils.</title>
        <authorList>
            <person name="Itoh H."/>
            <person name="Sugisawa Y."/>
            <person name="Mise K."/>
            <person name="Xu Z."/>
            <person name="Kuniyasu M."/>
            <person name="Ushijima N."/>
            <person name="Kawano K."/>
            <person name="Kobayashi E."/>
            <person name="Shiratori Y."/>
            <person name="Masuda Y."/>
            <person name="Senoo K."/>
        </authorList>
    </citation>
    <scope>NUCLEOTIDE SEQUENCE</scope>
    <source>
        <strain evidence="1">W786</strain>
    </source>
</reference>
<organism evidence="1 2">
    <name type="scientific">Mesoterricola sediminis</name>
    <dbReference type="NCBI Taxonomy" id="2927980"/>
    <lineage>
        <taxon>Bacteria</taxon>
        <taxon>Pseudomonadati</taxon>
        <taxon>Acidobacteriota</taxon>
        <taxon>Holophagae</taxon>
        <taxon>Holophagales</taxon>
        <taxon>Holophagaceae</taxon>
        <taxon>Mesoterricola</taxon>
    </lineage>
</organism>
<proteinExistence type="predicted"/>
<evidence type="ECO:0000313" key="2">
    <source>
        <dbReference type="Proteomes" id="UP001228113"/>
    </source>
</evidence>
<dbReference type="EMBL" id="AP027081">
    <property type="protein sequence ID" value="BDU75453.1"/>
    <property type="molecule type" value="Genomic_DNA"/>
</dbReference>
<name>A0AA48HBW5_9BACT</name>
<evidence type="ECO:0000313" key="1">
    <source>
        <dbReference type="EMBL" id="BDU75453.1"/>
    </source>
</evidence>